<dbReference type="AlphaFoldDB" id="A0A9P1GKG3"/>
<dbReference type="Proteomes" id="UP001152797">
    <property type="component" value="Unassembled WGS sequence"/>
</dbReference>
<feature type="transmembrane region" description="Helical" evidence="6">
    <location>
        <begin position="58"/>
        <end position="83"/>
    </location>
</feature>
<comment type="caution">
    <text evidence="7">The sequence shown here is derived from an EMBL/GenBank/DDBJ whole genome shotgun (WGS) entry which is preliminary data.</text>
</comment>
<protein>
    <submittedName>
        <fullName evidence="9">EamA domain-containing protein</fullName>
    </submittedName>
</protein>
<reference evidence="7" key="1">
    <citation type="submission" date="2022-10" db="EMBL/GenBank/DDBJ databases">
        <authorList>
            <person name="Chen Y."/>
            <person name="Dougan E. K."/>
            <person name="Chan C."/>
            <person name="Rhodes N."/>
            <person name="Thang M."/>
        </authorList>
    </citation>
    <scope>NUCLEOTIDE SEQUENCE</scope>
</reference>
<dbReference type="Pfam" id="PF05653">
    <property type="entry name" value="Mg_trans_NIPA"/>
    <property type="match status" value="1"/>
</dbReference>
<dbReference type="EMBL" id="CAMXCT030006623">
    <property type="protein sequence ID" value="CAL4804543.1"/>
    <property type="molecule type" value="Genomic_DNA"/>
</dbReference>
<evidence type="ECO:0000256" key="1">
    <source>
        <dbReference type="ARBA" id="ARBA00004141"/>
    </source>
</evidence>
<organism evidence="7">
    <name type="scientific">Cladocopium goreaui</name>
    <dbReference type="NCBI Taxonomy" id="2562237"/>
    <lineage>
        <taxon>Eukaryota</taxon>
        <taxon>Sar</taxon>
        <taxon>Alveolata</taxon>
        <taxon>Dinophyceae</taxon>
        <taxon>Suessiales</taxon>
        <taxon>Symbiodiniaceae</taxon>
        <taxon>Cladocopium</taxon>
    </lineage>
</organism>
<keyword evidence="2 6" id="KW-0812">Transmembrane</keyword>
<evidence type="ECO:0000256" key="5">
    <source>
        <dbReference type="SAM" id="MobiDB-lite"/>
    </source>
</evidence>
<name>A0A9P1GKG3_9DINO</name>
<evidence type="ECO:0000256" key="4">
    <source>
        <dbReference type="ARBA" id="ARBA00023136"/>
    </source>
</evidence>
<feature type="transmembrane region" description="Helical" evidence="6">
    <location>
        <begin position="12"/>
        <end position="37"/>
    </location>
</feature>
<feature type="transmembrane region" description="Helical" evidence="6">
    <location>
        <begin position="103"/>
        <end position="124"/>
    </location>
</feature>
<dbReference type="GO" id="GO:0015095">
    <property type="term" value="F:magnesium ion transmembrane transporter activity"/>
    <property type="evidence" value="ECO:0007669"/>
    <property type="project" value="InterPro"/>
</dbReference>
<keyword evidence="3 6" id="KW-1133">Transmembrane helix</keyword>
<feature type="transmembrane region" description="Helical" evidence="6">
    <location>
        <begin position="136"/>
        <end position="160"/>
    </location>
</feature>
<feature type="transmembrane region" description="Helical" evidence="6">
    <location>
        <begin position="204"/>
        <end position="226"/>
    </location>
</feature>
<keyword evidence="4 6" id="KW-0472">Membrane</keyword>
<dbReference type="GO" id="GO:0016020">
    <property type="term" value="C:membrane"/>
    <property type="evidence" value="ECO:0007669"/>
    <property type="project" value="UniProtKB-SubCell"/>
</dbReference>
<evidence type="ECO:0000256" key="2">
    <source>
        <dbReference type="ARBA" id="ARBA00022692"/>
    </source>
</evidence>
<evidence type="ECO:0000313" key="8">
    <source>
        <dbReference type="EMBL" id="CAL1170606.1"/>
    </source>
</evidence>
<evidence type="ECO:0000256" key="3">
    <source>
        <dbReference type="ARBA" id="ARBA00022989"/>
    </source>
</evidence>
<dbReference type="OrthoDB" id="433355at2759"/>
<dbReference type="EMBL" id="CAMXCT020006623">
    <property type="protein sequence ID" value="CAL1170606.1"/>
    <property type="molecule type" value="Genomic_DNA"/>
</dbReference>
<evidence type="ECO:0000313" key="9">
    <source>
        <dbReference type="EMBL" id="CAL4804543.1"/>
    </source>
</evidence>
<evidence type="ECO:0000256" key="6">
    <source>
        <dbReference type="SAM" id="Phobius"/>
    </source>
</evidence>
<feature type="region of interest" description="Disordered" evidence="5">
    <location>
        <begin position="311"/>
        <end position="346"/>
    </location>
</feature>
<keyword evidence="10" id="KW-1185">Reference proteome</keyword>
<accession>A0A9P1GKG3</accession>
<dbReference type="PANTHER" id="PTHR12570">
    <property type="match status" value="1"/>
</dbReference>
<feature type="transmembrane region" description="Helical" evidence="6">
    <location>
        <begin position="172"/>
        <end position="192"/>
    </location>
</feature>
<dbReference type="EMBL" id="CAMXCT010006623">
    <property type="protein sequence ID" value="CAI4017231.1"/>
    <property type="molecule type" value="Genomic_DNA"/>
</dbReference>
<proteinExistence type="predicted"/>
<evidence type="ECO:0000313" key="7">
    <source>
        <dbReference type="EMBL" id="CAI4017231.1"/>
    </source>
</evidence>
<reference evidence="8" key="2">
    <citation type="submission" date="2024-04" db="EMBL/GenBank/DDBJ databases">
        <authorList>
            <person name="Chen Y."/>
            <person name="Shah S."/>
            <person name="Dougan E. K."/>
            <person name="Thang M."/>
            <person name="Chan C."/>
        </authorList>
    </citation>
    <scope>NUCLEOTIDE SEQUENCE [LARGE SCALE GENOMIC DNA]</scope>
</reference>
<feature type="transmembrane region" description="Helical" evidence="6">
    <location>
        <begin position="238"/>
        <end position="256"/>
    </location>
</feature>
<evidence type="ECO:0000313" key="10">
    <source>
        <dbReference type="Proteomes" id="UP001152797"/>
    </source>
</evidence>
<dbReference type="InterPro" id="IPR008521">
    <property type="entry name" value="Mg_trans_NIPA"/>
</dbReference>
<gene>
    <name evidence="7" type="ORF">C1SCF055_LOCUS41890</name>
</gene>
<comment type="subcellular location">
    <subcellularLocation>
        <location evidence="1">Membrane</location>
        <topology evidence="1">Multi-pass membrane protein</topology>
    </subcellularLocation>
</comment>
<sequence length="346" mass="38096">MNILLGPLFDVAGYAFAAAAVLAPFSGFNIVINAVIAPFTLGEKLTNRRTRAFEFVKVALMLNPCRLIASAIIFITATSSISFKNQNEDEEVWTLERAETVLLRWSVLVYGLVFALWFCLNIWLRRRSAKGSVLRGFSLGATAGSMAGNMWCTRVAAVFAADCASAHVCSPWGHWLPWIVLTGAVFFAVVNVPYMAKGMQKYEALYMVTVFQGSNIVSNSLSALIILQEMDGAPWWKLLGYIGCIVVMIGALWFLVSGEEAVCPSNELDDDLRRILSMEEGSELEDSESEDEPDLMDFVRAMSLDQFSPLSFSSWSSNAEDSQDGEGSQTGEEEQHEESDNAIAID</sequence>